<dbReference type="EMBL" id="JAGTXO010000021">
    <property type="protein sequence ID" value="KAG8462211.1"/>
    <property type="molecule type" value="Genomic_DNA"/>
</dbReference>
<evidence type="ECO:0000256" key="1">
    <source>
        <dbReference type="SAM" id="Phobius"/>
    </source>
</evidence>
<proteinExistence type="predicted"/>
<reference evidence="3" key="1">
    <citation type="submission" date="2021-05" db="EMBL/GenBank/DDBJ databases">
        <title>The genome of the haptophyte Pavlova lutheri (Diacronema luteri, Pavlovales) - a model for lipid biosynthesis in eukaryotic algae.</title>
        <authorList>
            <person name="Hulatt C.J."/>
            <person name="Posewitz M.C."/>
        </authorList>
    </citation>
    <scope>NUCLEOTIDE SEQUENCE</scope>
    <source>
        <strain evidence="3">NIVA-4/92</strain>
    </source>
</reference>
<name>A0A8J5XB60_DIALT</name>
<gene>
    <name evidence="2" type="ORF">KFE25_001029</name>
    <name evidence="3" type="ORF">KFE25_012031</name>
</gene>
<protein>
    <submittedName>
        <fullName evidence="3">Uncharacterized protein</fullName>
    </submittedName>
</protein>
<sequence length="162" mass="17671">MLAMARLGVRRVGQRALARVACGPAHGSLQLRSRAVRGFAGPAPPRPGMDAAAGAKAAGKPPSAFWQMFREYGSVFVTVWGASWVVCFVPIYGALHYRLVPYDGMDALYQLGAHNFFDLTKWSPQVVNAAVAFECNEFLDLLRLPVIIAATPKIARWLRGAR</sequence>
<dbReference type="Proteomes" id="UP000751190">
    <property type="component" value="Unassembled WGS sequence"/>
</dbReference>
<evidence type="ECO:0000313" key="2">
    <source>
        <dbReference type="EMBL" id="KAG8457292.1"/>
    </source>
</evidence>
<evidence type="ECO:0000313" key="3">
    <source>
        <dbReference type="EMBL" id="KAG8462211.1"/>
    </source>
</evidence>
<keyword evidence="4" id="KW-1185">Reference proteome</keyword>
<dbReference type="EMBL" id="JAGTXO010000075">
    <property type="protein sequence ID" value="KAG8457292.1"/>
    <property type="molecule type" value="Genomic_DNA"/>
</dbReference>
<organism evidence="3 4">
    <name type="scientific">Diacronema lutheri</name>
    <name type="common">Unicellular marine alga</name>
    <name type="synonym">Monochrysis lutheri</name>
    <dbReference type="NCBI Taxonomy" id="2081491"/>
    <lineage>
        <taxon>Eukaryota</taxon>
        <taxon>Haptista</taxon>
        <taxon>Haptophyta</taxon>
        <taxon>Pavlovophyceae</taxon>
        <taxon>Pavlovales</taxon>
        <taxon>Pavlovaceae</taxon>
        <taxon>Diacronema</taxon>
    </lineage>
</organism>
<keyword evidence="1" id="KW-0812">Transmembrane</keyword>
<keyword evidence="1" id="KW-0472">Membrane</keyword>
<feature type="transmembrane region" description="Helical" evidence="1">
    <location>
        <begin position="72"/>
        <end position="95"/>
    </location>
</feature>
<comment type="caution">
    <text evidence="3">The sequence shown here is derived from an EMBL/GenBank/DDBJ whole genome shotgun (WGS) entry which is preliminary data.</text>
</comment>
<keyword evidence="1" id="KW-1133">Transmembrane helix</keyword>
<dbReference type="OrthoDB" id="441016at2759"/>
<evidence type="ECO:0000313" key="4">
    <source>
        <dbReference type="Proteomes" id="UP000751190"/>
    </source>
</evidence>
<accession>A0A8J5XB60</accession>
<dbReference type="AlphaFoldDB" id="A0A8J5XB60"/>